<dbReference type="PANTHER" id="PTHR31793">
    <property type="entry name" value="4-HYDROXYBENZOYL-COA THIOESTERASE FAMILY MEMBER"/>
    <property type="match status" value="1"/>
</dbReference>
<dbReference type="GO" id="GO:0047617">
    <property type="term" value="F:fatty acyl-CoA hydrolase activity"/>
    <property type="evidence" value="ECO:0007669"/>
    <property type="project" value="TreeGrafter"/>
</dbReference>
<dbReference type="CDD" id="cd00586">
    <property type="entry name" value="4HBT"/>
    <property type="match status" value="1"/>
</dbReference>
<feature type="compositionally biased region" description="Low complexity" evidence="1">
    <location>
        <begin position="29"/>
        <end position="62"/>
    </location>
</feature>
<keyword evidence="2" id="KW-0378">Hydrolase</keyword>
<dbReference type="PANTHER" id="PTHR31793:SF24">
    <property type="entry name" value="LONG-CHAIN ACYL-COA THIOESTERASE FADM"/>
    <property type="match status" value="1"/>
</dbReference>
<dbReference type="OrthoDB" id="9799036at2"/>
<accession>A0A562LSM5</accession>
<reference evidence="2 3" key="1">
    <citation type="journal article" date="2015" name="Stand. Genomic Sci.">
        <title>Genomic Encyclopedia of Bacterial and Archaeal Type Strains, Phase III: the genomes of soil and plant-associated and newly described type strains.</title>
        <authorList>
            <person name="Whitman W.B."/>
            <person name="Woyke T."/>
            <person name="Klenk H.P."/>
            <person name="Zhou Y."/>
            <person name="Lilburn T.G."/>
            <person name="Beck B.J."/>
            <person name="De Vos P."/>
            <person name="Vandamme P."/>
            <person name="Eisen J.A."/>
            <person name="Garrity G."/>
            <person name="Hugenholtz P."/>
            <person name="Kyrpides N.C."/>
        </authorList>
    </citation>
    <scope>NUCLEOTIDE SEQUENCE [LARGE SCALE GENOMIC DNA]</scope>
    <source>
        <strain evidence="2 3">CGMCC 1.10136</strain>
    </source>
</reference>
<dbReference type="InterPro" id="IPR050563">
    <property type="entry name" value="4-hydroxybenzoyl-CoA_TE"/>
</dbReference>
<dbReference type="EMBL" id="VLKP01000006">
    <property type="protein sequence ID" value="TWI10538.1"/>
    <property type="molecule type" value="Genomic_DNA"/>
</dbReference>
<dbReference type="AlphaFoldDB" id="A0A562LSM5"/>
<feature type="compositionally biased region" description="Basic residues" evidence="1">
    <location>
        <begin position="14"/>
        <end position="27"/>
    </location>
</feature>
<name>A0A562LSM5_9GAMM</name>
<dbReference type="SUPFAM" id="SSF54637">
    <property type="entry name" value="Thioesterase/thiol ester dehydrase-isomerase"/>
    <property type="match status" value="1"/>
</dbReference>
<evidence type="ECO:0000256" key="1">
    <source>
        <dbReference type="SAM" id="MobiDB-lite"/>
    </source>
</evidence>
<dbReference type="InterPro" id="IPR029069">
    <property type="entry name" value="HotDog_dom_sf"/>
</dbReference>
<evidence type="ECO:0000313" key="2">
    <source>
        <dbReference type="EMBL" id="TWI10538.1"/>
    </source>
</evidence>
<keyword evidence="3" id="KW-1185">Reference proteome</keyword>
<comment type="caution">
    <text evidence="2">The sequence shown here is derived from an EMBL/GenBank/DDBJ whole genome shotgun (WGS) entry which is preliminary data.</text>
</comment>
<organism evidence="2 3">
    <name type="scientific">Aerolutibacter ruishenii</name>
    <dbReference type="NCBI Taxonomy" id="686800"/>
    <lineage>
        <taxon>Bacteria</taxon>
        <taxon>Pseudomonadati</taxon>
        <taxon>Pseudomonadota</taxon>
        <taxon>Gammaproteobacteria</taxon>
        <taxon>Lysobacterales</taxon>
        <taxon>Lysobacteraceae</taxon>
        <taxon>Aerolutibacter</taxon>
    </lineage>
</organism>
<protein>
    <submittedName>
        <fullName evidence="2">YbgC/YbaW family acyl-CoA thioester hydrolase</fullName>
    </submittedName>
</protein>
<dbReference type="Gene3D" id="3.10.129.10">
    <property type="entry name" value="Hotdog Thioesterase"/>
    <property type="match status" value="1"/>
</dbReference>
<sequence length="192" mass="20693">MSDNTPPDTGKPASKPRKSAPRRRKPTAKADAPVNEPVVAAPAAIPAKAGPTPTAGTSAPSPRVLIRTPLNVRWRDLDAFNHVNNSKYLSYLEEARLQWMLTMPGQGLDDHVAPVVAAANLNYRRPIEWPNEVMVELFVERLGTTSVSIGHRILARDDASVLYCDGNVVMVWIDRGTGAAAPLPAEVRAACG</sequence>
<evidence type="ECO:0000313" key="3">
    <source>
        <dbReference type="Proteomes" id="UP000316471"/>
    </source>
</evidence>
<gene>
    <name evidence="2" type="ORF">IP93_01627</name>
</gene>
<proteinExistence type="predicted"/>
<dbReference type="Proteomes" id="UP000316471">
    <property type="component" value="Unassembled WGS sequence"/>
</dbReference>
<dbReference type="Pfam" id="PF13279">
    <property type="entry name" value="4HBT_2"/>
    <property type="match status" value="1"/>
</dbReference>
<feature type="region of interest" description="Disordered" evidence="1">
    <location>
        <begin position="1"/>
        <end position="62"/>
    </location>
</feature>